<reference evidence="1 2" key="1">
    <citation type="submission" date="2016-06" db="EMBL/GenBank/DDBJ databases">
        <title>Comparative genomics of the ectomycorrhizal sister species Rhizopogon vinicolor and Rhizopogon vesiculosus (Basidiomycota: Boletales) reveals a divergence of the mating type B locus.</title>
        <authorList>
            <consortium name="DOE Joint Genome Institute"/>
            <person name="Mujic A.B."/>
            <person name="Kuo A."/>
            <person name="Tritt A."/>
            <person name="Lipzen A."/>
            <person name="Chen C."/>
            <person name="Johnson J."/>
            <person name="Sharma A."/>
            <person name="Barry K."/>
            <person name="Grigoriev I.V."/>
            <person name="Spatafora J.W."/>
        </authorList>
    </citation>
    <scope>NUCLEOTIDE SEQUENCE [LARGE SCALE GENOMIC DNA]</scope>
    <source>
        <strain evidence="1 2">AM-OR11-026</strain>
    </source>
</reference>
<evidence type="ECO:0000313" key="2">
    <source>
        <dbReference type="Proteomes" id="UP000092154"/>
    </source>
</evidence>
<dbReference type="Proteomes" id="UP000092154">
    <property type="component" value="Unassembled WGS sequence"/>
</dbReference>
<dbReference type="PROSITE" id="PS51257">
    <property type="entry name" value="PROKAR_LIPOPROTEIN"/>
    <property type="match status" value="1"/>
</dbReference>
<organism evidence="1 2">
    <name type="scientific">Rhizopogon vinicolor AM-OR11-026</name>
    <dbReference type="NCBI Taxonomy" id="1314800"/>
    <lineage>
        <taxon>Eukaryota</taxon>
        <taxon>Fungi</taxon>
        <taxon>Dikarya</taxon>
        <taxon>Basidiomycota</taxon>
        <taxon>Agaricomycotina</taxon>
        <taxon>Agaricomycetes</taxon>
        <taxon>Agaricomycetidae</taxon>
        <taxon>Boletales</taxon>
        <taxon>Suillineae</taxon>
        <taxon>Rhizopogonaceae</taxon>
        <taxon>Rhizopogon</taxon>
    </lineage>
</organism>
<dbReference type="AlphaFoldDB" id="A0A1B7MLB8"/>
<gene>
    <name evidence="1" type="ORF">K503DRAFT_526907</name>
</gene>
<accession>A0A1B7MLB8</accession>
<sequence>MARLPPPVTFATLCSCLRALLRVLSSISLGLTVDLISAPALCSTKLPTILLISKTSMFNSTPFPISWWSCSHQKSLRVICREFRHQPMHPVRVLTIGSRSIIALPSHCQELLVFSLNYINKCHPEGVLYFCHPQKKALTDTDMQVEAFFTDVNACTDDSPALARSNGVNLTDDMELTVQLCIDLKTEE</sequence>
<keyword evidence="2" id="KW-1185">Reference proteome</keyword>
<dbReference type="InParanoid" id="A0A1B7MLB8"/>
<dbReference type="OrthoDB" id="2657661at2759"/>
<name>A0A1B7MLB8_9AGAM</name>
<proteinExistence type="predicted"/>
<evidence type="ECO:0000313" key="1">
    <source>
        <dbReference type="EMBL" id="OAX33377.1"/>
    </source>
</evidence>
<protein>
    <submittedName>
        <fullName evidence="1">Uncharacterized protein</fullName>
    </submittedName>
</protein>
<dbReference type="EMBL" id="KV448780">
    <property type="protein sequence ID" value="OAX33377.1"/>
    <property type="molecule type" value="Genomic_DNA"/>
</dbReference>